<keyword evidence="6" id="KW-0227">DNA damage</keyword>
<evidence type="ECO:0000313" key="8">
    <source>
        <dbReference type="Proteomes" id="UP000178379"/>
    </source>
</evidence>
<dbReference type="PANTHER" id="PTHR28511">
    <property type="entry name" value="ENDONUCLEASE V"/>
    <property type="match status" value="1"/>
</dbReference>
<comment type="similarity">
    <text evidence="6">Belongs to the endonuclease V family.</text>
</comment>
<evidence type="ECO:0000256" key="5">
    <source>
        <dbReference type="ARBA" id="ARBA00022801"/>
    </source>
</evidence>
<reference evidence="7 8" key="1">
    <citation type="journal article" date="2016" name="Nat. Commun.">
        <title>Thousands of microbial genomes shed light on interconnected biogeochemical processes in an aquifer system.</title>
        <authorList>
            <person name="Anantharaman K."/>
            <person name="Brown C.T."/>
            <person name="Hug L.A."/>
            <person name="Sharon I."/>
            <person name="Castelle C.J."/>
            <person name="Probst A.J."/>
            <person name="Thomas B.C."/>
            <person name="Singh A."/>
            <person name="Wilkins M.J."/>
            <person name="Karaoz U."/>
            <person name="Brodie E.L."/>
            <person name="Williams K.H."/>
            <person name="Hubbard S.S."/>
            <person name="Banfield J.F."/>
        </authorList>
    </citation>
    <scope>NUCLEOTIDE SEQUENCE [LARGE SCALE GENOMIC DNA]</scope>
</reference>
<dbReference type="PANTHER" id="PTHR28511:SF1">
    <property type="entry name" value="ENDONUCLEASE V"/>
    <property type="match status" value="1"/>
</dbReference>
<organism evidence="7 8">
    <name type="scientific">Candidatus Muproteobacteria bacterium RBG_16_62_13</name>
    <dbReference type="NCBI Taxonomy" id="1817756"/>
    <lineage>
        <taxon>Bacteria</taxon>
        <taxon>Pseudomonadati</taxon>
        <taxon>Pseudomonadota</taxon>
        <taxon>Candidatus Muproteobacteria</taxon>
    </lineage>
</organism>
<dbReference type="GO" id="GO:0043737">
    <property type="term" value="F:deoxyribonuclease V activity"/>
    <property type="evidence" value="ECO:0007669"/>
    <property type="project" value="UniProtKB-UniRule"/>
</dbReference>
<evidence type="ECO:0000256" key="2">
    <source>
        <dbReference type="ARBA" id="ARBA00022490"/>
    </source>
</evidence>
<keyword evidence="6" id="KW-0460">Magnesium</keyword>
<evidence type="ECO:0000256" key="1">
    <source>
        <dbReference type="ARBA" id="ARBA00004496"/>
    </source>
</evidence>
<comment type="cofactor">
    <cofactor evidence="6">
        <name>Mg(2+)</name>
        <dbReference type="ChEBI" id="CHEBI:18420"/>
    </cofactor>
</comment>
<dbReference type="EMBL" id="MFSQ01000128">
    <property type="protein sequence ID" value="OGI38208.1"/>
    <property type="molecule type" value="Genomic_DNA"/>
</dbReference>
<protein>
    <recommendedName>
        <fullName evidence="6">Endonuclease V</fullName>
        <ecNumber evidence="6">3.1.21.7</ecNumber>
    </recommendedName>
    <alternativeName>
        <fullName evidence="6">Deoxyinosine 3'endonuclease</fullName>
    </alternativeName>
    <alternativeName>
        <fullName evidence="6">Deoxyribonuclease V</fullName>
        <shortName evidence="6">DNase V</shortName>
    </alternativeName>
</protein>
<dbReference type="NCBIfam" id="NF008629">
    <property type="entry name" value="PRK11617.1"/>
    <property type="match status" value="1"/>
</dbReference>
<proteinExistence type="inferred from homology"/>
<dbReference type="EC" id="3.1.21.7" evidence="6"/>
<name>A0A1F6SZ61_9PROT</name>
<comment type="caution">
    <text evidence="7">The sequence shown here is derived from an EMBL/GenBank/DDBJ whole genome shotgun (WGS) entry which is preliminary data.</text>
</comment>
<dbReference type="InterPro" id="IPR007581">
    <property type="entry name" value="Endonuclease-V"/>
</dbReference>
<dbReference type="GO" id="GO:0005737">
    <property type="term" value="C:cytoplasm"/>
    <property type="evidence" value="ECO:0007669"/>
    <property type="project" value="UniProtKB-SubCell"/>
</dbReference>
<comment type="function">
    <text evidence="6">DNA repair enzyme involved in the repair of deaminated bases. Selectively cleaves double-stranded DNA at the second phosphodiester bond 3' to a deoxyinosine leaving behind the intact lesion on the nicked DNA.</text>
</comment>
<keyword evidence="5 6" id="KW-0378">Hydrolase</keyword>
<dbReference type="GO" id="GO:0006281">
    <property type="term" value="P:DNA repair"/>
    <property type="evidence" value="ECO:0007669"/>
    <property type="project" value="UniProtKB-UniRule"/>
</dbReference>
<keyword evidence="6" id="KW-0234">DNA repair</keyword>
<dbReference type="CDD" id="cd06559">
    <property type="entry name" value="Endonuclease_V"/>
    <property type="match status" value="1"/>
</dbReference>
<dbReference type="Pfam" id="PF04493">
    <property type="entry name" value="Endonuclease_5"/>
    <property type="match status" value="1"/>
</dbReference>
<dbReference type="Gene3D" id="3.30.2170.10">
    <property type="entry name" value="archaeoglobus fulgidus dsm 4304 superfamily"/>
    <property type="match status" value="1"/>
</dbReference>
<sequence length="220" mass="24078">MRICRTKAWPIHVAEARAIQESLRGKIVAKNRFGKIRTVAGIDVGFEKHGTVTRAAVVVLDFPSLTPVEQAVARRLTRFPYVPGYLSFREAPAALAALKKLRTRPDLLLCDGQGLAHPRRFGLACHLGLLLDIPSIGVAKSRLIGTHGEVPEEKGGWAALEDDGEVIGAVLRTRIGVKPVYVSVGHRISLATAIDYVLRCTTRYRLPETTRHAHRLASAV</sequence>
<comment type="catalytic activity">
    <reaction evidence="6">
        <text>Endonucleolytic cleavage at apurinic or apyrimidinic sites to products with a 5'-phosphate.</text>
        <dbReference type="EC" id="3.1.21.7"/>
    </reaction>
</comment>
<dbReference type="GO" id="GO:0003727">
    <property type="term" value="F:single-stranded RNA binding"/>
    <property type="evidence" value="ECO:0007669"/>
    <property type="project" value="TreeGrafter"/>
</dbReference>
<evidence type="ECO:0000256" key="4">
    <source>
        <dbReference type="ARBA" id="ARBA00022759"/>
    </source>
</evidence>
<accession>A0A1F6SZ61</accession>
<keyword evidence="4 6" id="KW-0255">Endonuclease</keyword>
<keyword evidence="6" id="KW-0479">Metal-binding</keyword>
<evidence type="ECO:0000256" key="6">
    <source>
        <dbReference type="HAMAP-Rule" id="MF_00801"/>
    </source>
</evidence>
<feature type="binding site" evidence="6">
    <location>
        <position position="111"/>
    </location>
    <ligand>
        <name>Mg(2+)</name>
        <dbReference type="ChEBI" id="CHEBI:18420"/>
    </ligand>
</feature>
<feature type="binding site" evidence="6">
    <location>
        <position position="43"/>
    </location>
    <ligand>
        <name>Mg(2+)</name>
        <dbReference type="ChEBI" id="CHEBI:18420"/>
    </ligand>
</feature>
<dbReference type="Proteomes" id="UP000178379">
    <property type="component" value="Unassembled WGS sequence"/>
</dbReference>
<keyword evidence="2 6" id="KW-0963">Cytoplasm</keyword>
<evidence type="ECO:0000313" key="7">
    <source>
        <dbReference type="EMBL" id="OGI38208.1"/>
    </source>
</evidence>
<keyword evidence="3 6" id="KW-0540">Nuclease</keyword>
<feature type="site" description="Interaction with target DNA" evidence="6">
    <location>
        <position position="81"/>
    </location>
</feature>
<dbReference type="HAMAP" id="MF_00801">
    <property type="entry name" value="Endonuclease_5"/>
    <property type="match status" value="1"/>
</dbReference>
<dbReference type="GO" id="GO:0000287">
    <property type="term" value="F:magnesium ion binding"/>
    <property type="evidence" value="ECO:0007669"/>
    <property type="project" value="UniProtKB-UniRule"/>
</dbReference>
<dbReference type="STRING" id="1817756.A2140_03305"/>
<evidence type="ECO:0000256" key="3">
    <source>
        <dbReference type="ARBA" id="ARBA00022722"/>
    </source>
</evidence>
<gene>
    <name evidence="6" type="primary">nfi</name>
    <name evidence="7" type="ORF">A2140_03305</name>
</gene>
<dbReference type="AlphaFoldDB" id="A0A1F6SZ61"/>
<dbReference type="GO" id="GO:0016891">
    <property type="term" value="F:RNA endonuclease activity producing 5'-phosphomonoesters, hydrolytic mechanism"/>
    <property type="evidence" value="ECO:0007669"/>
    <property type="project" value="TreeGrafter"/>
</dbReference>
<comment type="subcellular location">
    <subcellularLocation>
        <location evidence="1 6">Cytoplasm</location>
    </subcellularLocation>
</comment>